<organism evidence="9 10">
    <name type="scientific">Paenibacillus oleatilyticus</name>
    <dbReference type="NCBI Taxonomy" id="2594886"/>
    <lineage>
        <taxon>Bacteria</taxon>
        <taxon>Bacillati</taxon>
        <taxon>Bacillota</taxon>
        <taxon>Bacilli</taxon>
        <taxon>Bacillales</taxon>
        <taxon>Paenibacillaceae</taxon>
        <taxon>Paenibacillus</taxon>
    </lineage>
</organism>
<evidence type="ECO:0000256" key="6">
    <source>
        <dbReference type="ARBA" id="ARBA00023136"/>
    </source>
</evidence>
<dbReference type="Pfam" id="PF00893">
    <property type="entry name" value="Multi_Drug_Res"/>
    <property type="match status" value="1"/>
</dbReference>
<gene>
    <name evidence="9" type="ORF">ACEU3E_15080</name>
</gene>
<accession>A0ABV4V0A2</accession>
<dbReference type="PANTHER" id="PTHR30561:SF1">
    <property type="entry name" value="MULTIDRUG TRANSPORTER EMRE"/>
    <property type="match status" value="1"/>
</dbReference>
<feature type="transmembrane region" description="Helical" evidence="8">
    <location>
        <begin position="57"/>
        <end position="78"/>
    </location>
</feature>
<evidence type="ECO:0000256" key="1">
    <source>
        <dbReference type="ARBA" id="ARBA00004651"/>
    </source>
</evidence>
<evidence type="ECO:0000313" key="10">
    <source>
        <dbReference type="Proteomes" id="UP001575622"/>
    </source>
</evidence>
<dbReference type="InterPro" id="IPR045324">
    <property type="entry name" value="Small_multidrug_res"/>
</dbReference>
<keyword evidence="2" id="KW-0813">Transport</keyword>
<name>A0ABV4V0A2_9BACL</name>
<keyword evidence="5 8" id="KW-1133">Transmembrane helix</keyword>
<reference evidence="9 10" key="1">
    <citation type="submission" date="2024-09" db="EMBL/GenBank/DDBJ databases">
        <authorList>
            <person name="Makale K.P.P."/>
            <person name="Makhzoum A."/>
            <person name="Rantong G."/>
            <person name="Rahube T.O."/>
        </authorList>
    </citation>
    <scope>NUCLEOTIDE SEQUENCE [LARGE SCALE GENOMIC DNA]</scope>
    <source>
        <strain evidence="9 10">KM_D13</strain>
    </source>
</reference>
<keyword evidence="4 7" id="KW-0812">Transmembrane</keyword>
<proteinExistence type="inferred from homology"/>
<evidence type="ECO:0000256" key="7">
    <source>
        <dbReference type="RuleBase" id="RU003942"/>
    </source>
</evidence>
<keyword evidence="6 8" id="KW-0472">Membrane</keyword>
<dbReference type="RefSeq" id="WP_373952349.1">
    <property type="nucleotide sequence ID" value="NZ_JBHDLN010000006.1"/>
</dbReference>
<dbReference type="Proteomes" id="UP001575622">
    <property type="component" value="Unassembled WGS sequence"/>
</dbReference>
<evidence type="ECO:0000256" key="4">
    <source>
        <dbReference type="ARBA" id="ARBA00022692"/>
    </source>
</evidence>
<comment type="similarity">
    <text evidence="7">Belongs to the drug/metabolite transporter (DMT) superfamily. Small multidrug resistance (SMR) (TC 2.A.7.1) family.</text>
</comment>
<evidence type="ECO:0000256" key="5">
    <source>
        <dbReference type="ARBA" id="ARBA00022989"/>
    </source>
</evidence>
<keyword evidence="3" id="KW-1003">Cell membrane</keyword>
<dbReference type="InterPro" id="IPR000390">
    <property type="entry name" value="Small_drug/metabolite_transptr"/>
</dbReference>
<dbReference type="SUPFAM" id="SSF103481">
    <property type="entry name" value="Multidrug resistance efflux transporter EmrE"/>
    <property type="match status" value="1"/>
</dbReference>
<evidence type="ECO:0000256" key="3">
    <source>
        <dbReference type="ARBA" id="ARBA00022475"/>
    </source>
</evidence>
<comment type="subcellular location">
    <subcellularLocation>
        <location evidence="1 7">Cell membrane</location>
        <topology evidence="1 7">Multi-pass membrane protein</topology>
    </subcellularLocation>
</comment>
<comment type="caution">
    <text evidence="9">The sequence shown here is derived from an EMBL/GenBank/DDBJ whole genome shotgun (WGS) entry which is preliminary data.</text>
</comment>
<protein>
    <submittedName>
        <fullName evidence="9">Multidrug efflux SMR transporter</fullName>
    </submittedName>
</protein>
<sequence length="107" mass="11658">MKWIYLSLAILFEVAGTTSMKFSQGLTKPVPSILMFVFYSLAFSILSLALKKLEVGTAYAIWSGVGTALIVSIGIMFFDEVFTIRKIMFIGLIIVGVIGLNMSGTAH</sequence>
<dbReference type="EMBL" id="JBHDLN010000006">
    <property type="protein sequence ID" value="MFB0843502.1"/>
    <property type="molecule type" value="Genomic_DNA"/>
</dbReference>
<evidence type="ECO:0000256" key="2">
    <source>
        <dbReference type="ARBA" id="ARBA00022448"/>
    </source>
</evidence>
<dbReference type="PANTHER" id="PTHR30561">
    <property type="entry name" value="SMR FAMILY PROTON-DEPENDENT DRUG EFFLUX TRANSPORTER SUGE"/>
    <property type="match status" value="1"/>
</dbReference>
<keyword evidence="10" id="KW-1185">Reference proteome</keyword>
<dbReference type="Gene3D" id="1.10.3730.20">
    <property type="match status" value="1"/>
</dbReference>
<feature type="transmembrane region" description="Helical" evidence="8">
    <location>
        <begin position="84"/>
        <end position="102"/>
    </location>
</feature>
<evidence type="ECO:0000256" key="8">
    <source>
        <dbReference type="SAM" id="Phobius"/>
    </source>
</evidence>
<feature type="transmembrane region" description="Helical" evidence="8">
    <location>
        <begin position="32"/>
        <end position="50"/>
    </location>
</feature>
<dbReference type="InterPro" id="IPR037185">
    <property type="entry name" value="EmrE-like"/>
</dbReference>
<evidence type="ECO:0000313" key="9">
    <source>
        <dbReference type="EMBL" id="MFB0843502.1"/>
    </source>
</evidence>